<sequence length="47" mass="4920">MPKKVIFIIAAVIVITVIALGISNRSLCSVEIGGLGLTFKAVLAYES</sequence>
<evidence type="ECO:0000313" key="2">
    <source>
        <dbReference type="EMBL" id="KAB1180901.1"/>
    </source>
</evidence>
<protein>
    <submittedName>
        <fullName evidence="2">Hok/Gef family protein</fullName>
    </submittedName>
</protein>
<keyword evidence="1" id="KW-0614">Plasmid</keyword>
<name>E4WL94_PHODD</name>
<gene>
    <name evidence="1" type="primary">orf43</name>
    <name evidence="2" type="ORF">F6450_10065</name>
</gene>
<dbReference type="AlphaFoldDB" id="E4WL94"/>
<evidence type="ECO:0000313" key="1">
    <source>
        <dbReference type="EMBL" id="CBX86812.1"/>
    </source>
</evidence>
<dbReference type="EMBL" id="FN597600">
    <property type="protein sequence ID" value="CBX86812.1"/>
    <property type="molecule type" value="Genomic_DNA"/>
</dbReference>
<reference evidence="2 3" key="2">
    <citation type="submission" date="2019-09" db="EMBL/GenBank/DDBJ databases">
        <title>Photobacterium damselae subsp. damselae CDC-2227-81, a human clinical isolate.</title>
        <authorList>
            <person name="Osorio C.R."/>
        </authorList>
    </citation>
    <scope>NUCLEOTIDE SEQUENCE [LARGE SCALE GENOMIC DNA]</scope>
    <source>
        <strain evidence="2 3">CDC-2227-81</strain>
    </source>
</reference>
<proteinExistence type="predicted"/>
<dbReference type="EMBL" id="VZUQ01000058">
    <property type="protein sequence ID" value="KAB1180901.1"/>
    <property type="molecule type" value="Genomic_DNA"/>
</dbReference>
<evidence type="ECO:0000313" key="3">
    <source>
        <dbReference type="Proteomes" id="UP000480943"/>
    </source>
</evidence>
<dbReference type="RefSeq" id="WP_013404490.1">
    <property type="nucleotide sequence ID" value="NC_014653.1"/>
</dbReference>
<dbReference type="Proteomes" id="UP000480943">
    <property type="component" value="Unassembled WGS sequence"/>
</dbReference>
<accession>E4WL94</accession>
<organism evidence="1">
    <name type="scientific">Photobacterium damselae subsp. damselae</name>
    <name type="common">Listonella damsela</name>
    <dbReference type="NCBI Taxonomy" id="85581"/>
    <lineage>
        <taxon>Bacteria</taxon>
        <taxon>Pseudomonadati</taxon>
        <taxon>Pseudomonadota</taxon>
        <taxon>Gammaproteobacteria</taxon>
        <taxon>Vibrionales</taxon>
        <taxon>Vibrionaceae</taxon>
        <taxon>Photobacterium</taxon>
    </lineage>
</organism>
<reference evidence="1" key="1">
    <citation type="submission" date="2009-11" db="EMBL/GenBank/DDBJ databases">
        <title>Identification of virulence genes in Photobacterium damselae subsp. damselae by Supression Subtractive hybridization: damselysin toxin is encoded on a large conjugative plasmid.</title>
        <authorList>
            <person name="Rivas A.J."/>
            <person name="Lemos M.L."/>
            <person name="Osorio C.R."/>
        </authorList>
    </citation>
    <scope>NUCLEOTIDE SEQUENCE [LARGE SCALE GENOMIC DNA]</scope>
    <source>
        <strain evidence="1">RM71</strain>
        <plasmid evidence="1">pPHDD1</plasmid>
    </source>
</reference>
<geneLocation type="plasmid" evidence="1">
    <name>pPHDD1</name>
</geneLocation>